<evidence type="ECO:0000313" key="4">
    <source>
        <dbReference type="Proteomes" id="UP000807469"/>
    </source>
</evidence>
<gene>
    <name evidence="3" type="ORF">BDN70DRAFT_806270</name>
</gene>
<dbReference type="PANTHER" id="PTHR48081:SF3">
    <property type="entry name" value="ALPHA_BETA HYDROLASE FOLD-3 DOMAIN-CONTAINING PROTEIN"/>
    <property type="match status" value="1"/>
</dbReference>
<evidence type="ECO:0000256" key="1">
    <source>
        <dbReference type="ARBA" id="ARBA00022801"/>
    </source>
</evidence>
<dbReference type="SUPFAM" id="SSF53474">
    <property type="entry name" value="alpha/beta-Hydrolases"/>
    <property type="match status" value="1"/>
</dbReference>
<comment type="caution">
    <text evidence="3">The sequence shown here is derived from an EMBL/GenBank/DDBJ whole genome shotgun (WGS) entry which is preliminary data.</text>
</comment>
<dbReference type="EMBL" id="MU155204">
    <property type="protein sequence ID" value="KAF9479899.1"/>
    <property type="molecule type" value="Genomic_DNA"/>
</dbReference>
<dbReference type="Proteomes" id="UP000807469">
    <property type="component" value="Unassembled WGS sequence"/>
</dbReference>
<sequence>MLHPFSVKPIEIIFKQVDGLDIVMDVYLPATATKGNPVPVLLWWHGGGLLQVIIMSVVPHMLAAPEKHNLCLVSPDYRLAPQTRMPGILSDAKAAMDFLHSPAFQAETGGRVDVSRIVLTGSSAGGWLSLLAGTGVGFEACGLDIPRPVCGIAALYPITDLQDDFWKVKQRPVSYMDRIIEKSEVAEFLDPKAPKTSESRGDGMRAMFYHYMIQEGILSGLLLDGTGIPEDAFSVAQSLKSGKFSPPPIYIITGNQDGKVAHRQSLDVVAALKELGAGVDYHEIVADHSFDKEPIYRMESYYAFFGRVCKA</sequence>
<keyword evidence="4" id="KW-1185">Reference proteome</keyword>
<dbReference type="InterPro" id="IPR050300">
    <property type="entry name" value="GDXG_lipolytic_enzyme"/>
</dbReference>
<protein>
    <submittedName>
        <fullName evidence="3">Alpha/beta-hydrolase</fullName>
    </submittedName>
</protein>
<dbReference type="InterPro" id="IPR029058">
    <property type="entry name" value="AB_hydrolase_fold"/>
</dbReference>
<evidence type="ECO:0000259" key="2">
    <source>
        <dbReference type="Pfam" id="PF20434"/>
    </source>
</evidence>
<dbReference type="PANTHER" id="PTHR48081">
    <property type="entry name" value="AB HYDROLASE SUPERFAMILY PROTEIN C4A8.06C"/>
    <property type="match status" value="1"/>
</dbReference>
<proteinExistence type="predicted"/>
<dbReference type="GO" id="GO:0016787">
    <property type="term" value="F:hydrolase activity"/>
    <property type="evidence" value="ECO:0007669"/>
    <property type="project" value="UniProtKB-KW"/>
</dbReference>
<reference evidence="3" key="1">
    <citation type="submission" date="2020-11" db="EMBL/GenBank/DDBJ databases">
        <authorList>
            <consortium name="DOE Joint Genome Institute"/>
            <person name="Ahrendt S."/>
            <person name="Riley R."/>
            <person name="Andreopoulos W."/>
            <person name="Labutti K."/>
            <person name="Pangilinan J."/>
            <person name="Ruiz-Duenas F.J."/>
            <person name="Barrasa J.M."/>
            <person name="Sanchez-Garcia M."/>
            <person name="Camarero S."/>
            <person name="Miyauchi S."/>
            <person name="Serrano A."/>
            <person name="Linde D."/>
            <person name="Babiker R."/>
            <person name="Drula E."/>
            <person name="Ayuso-Fernandez I."/>
            <person name="Pacheco R."/>
            <person name="Padilla G."/>
            <person name="Ferreira P."/>
            <person name="Barriuso J."/>
            <person name="Kellner H."/>
            <person name="Castanera R."/>
            <person name="Alfaro M."/>
            <person name="Ramirez L."/>
            <person name="Pisabarro A.G."/>
            <person name="Kuo A."/>
            <person name="Tritt A."/>
            <person name="Lipzen A."/>
            <person name="He G."/>
            <person name="Yan M."/>
            <person name="Ng V."/>
            <person name="Cullen D."/>
            <person name="Martin F."/>
            <person name="Rosso M.-N."/>
            <person name="Henrissat B."/>
            <person name="Hibbett D."/>
            <person name="Martinez A.T."/>
            <person name="Grigoriev I.V."/>
        </authorList>
    </citation>
    <scope>NUCLEOTIDE SEQUENCE</scope>
    <source>
        <strain evidence="3">CIRM-BRFM 674</strain>
    </source>
</reference>
<dbReference type="OrthoDB" id="408631at2759"/>
<dbReference type="AlphaFoldDB" id="A0A9P5Z2F7"/>
<name>A0A9P5Z2F7_9AGAR</name>
<dbReference type="InterPro" id="IPR049492">
    <property type="entry name" value="BD-FAE-like_dom"/>
</dbReference>
<evidence type="ECO:0000313" key="3">
    <source>
        <dbReference type="EMBL" id="KAF9479899.1"/>
    </source>
</evidence>
<accession>A0A9P5Z2F7</accession>
<feature type="domain" description="BD-FAE-like" evidence="2">
    <location>
        <begin position="24"/>
        <end position="271"/>
    </location>
</feature>
<keyword evidence="1" id="KW-0378">Hydrolase</keyword>
<dbReference type="Gene3D" id="3.40.50.1820">
    <property type="entry name" value="alpha/beta hydrolase"/>
    <property type="match status" value="1"/>
</dbReference>
<dbReference type="Pfam" id="PF20434">
    <property type="entry name" value="BD-FAE"/>
    <property type="match status" value="1"/>
</dbReference>
<organism evidence="3 4">
    <name type="scientific">Pholiota conissans</name>
    <dbReference type="NCBI Taxonomy" id="109636"/>
    <lineage>
        <taxon>Eukaryota</taxon>
        <taxon>Fungi</taxon>
        <taxon>Dikarya</taxon>
        <taxon>Basidiomycota</taxon>
        <taxon>Agaricomycotina</taxon>
        <taxon>Agaricomycetes</taxon>
        <taxon>Agaricomycetidae</taxon>
        <taxon>Agaricales</taxon>
        <taxon>Agaricineae</taxon>
        <taxon>Strophariaceae</taxon>
        <taxon>Pholiota</taxon>
    </lineage>
</organism>